<keyword evidence="13" id="KW-1185">Reference proteome</keyword>
<gene>
    <name evidence="11" type="ORF">ABB05_20710</name>
    <name evidence="10" type="ORF">ACA29_24515</name>
</gene>
<evidence type="ECO:0000256" key="1">
    <source>
        <dbReference type="ARBA" id="ARBA00004236"/>
    </source>
</evidence>
<dbReference type="RefSeq" id="WP_057982650.1">
    <property type="nucleotide sequence ID" value="NZ_JAGGKH010000010.1"/>
</dbReference>
<feature type="transmembrane region" description="Helical" evidence="7">
    <location>
        <begin position="15"/>
        <end position="38"/>
    </location>
</feature>
<dbReference type="Pfam" id="PF00672">
    <property type="entry name" value="HAMP"/>
    <property type="match status" value="1"/>
</dbReference>
<evidence type="ECO:0000256" key="3">
    <source>
        <dbReference type="ARBA" id="ARBA00023136"/>
    </source>
</evidence>
<dbReference type="AlphaFoldDB" id="A0A0Q9XZD8"/>
<dbReference type="PROSITE" id="PS50111">
    <property type="entry name" value="CHEMOTAXIS_TRANSDUC_2"/>
    <property type="match status" value="1"/>
</dbReference>
<evidence type="ECO:0000313" key="10">
    <source>
        <dbReference type="EMBL" id="KRG08739.1"/>
    </source>
</evidence>
<keyword evidence="7" id="KW-1133">Transmembrane helix</keyword>
<dbReference type="SUPFAM" id="SSF58104">
    <property type="entry name" value="Methyl-accepting chemotaxis protein (MCP) signaling domain"/>
    <property type="match status" value="1"/>
</dbReference>
<reference evidence="11 13" key="1">
    <citation type="submission" date="2015-05" db="EMBL/GenBank/DDBJ databases">
        <title>Comparison of genome.</title>
        <authorList>
            <person name="Zheng Z."/>
            <person name="Sun M."/>
        </authorList>
    </citation>
    <scope>NUCLEOTIDE SEQUENCE [LARGE SCALE GENOMIC DNA]</scope>
    <source>
        <strain evidence="11 13">G25-74</strain>
    </source>
</reference>
<evidence type="ECO:0000256" key="6">
    <source>
        <dbReference type="PROSITE-ProRule" id="PRU00284"/>
    </source>
</evidence>
<dbReference type="CDD" id="cd06225">
    <property type="entry name" value="HAMP"/>
    <property type="match status" value="1"/>
</dbReference>
<organism evidence="10 12">
    <name type="scientific">Lederbergia galactosidilytica</name>
    <dbReference type="NCBI Taxonomy" id="217031"/>
    <lineage>
        <taxon>Bacteria</taxon>
        <taxon>Bacillati</taxon>
        <taxon>Bacillota</taxon>
        <taxon>Bacilli</taxon>
        <taxon>Bacillales</taxon>
        <taxon>Bacillaceae</taxon>
        <taxon>Lederbergia</taxon>
    </lineage>
</organism>
<dbReference type="PANTHER" id="PTHR32089">
    <property type="entry name" value="METHYL-ACCEPTING CHEMOTAXIS PROTEIN MCPB"/>
    <property type="match status" value="1"/>
</dbReference>
<evidence type="ECO:0000313" key="13">
    <source>
        <dbReference type="Proteomes" id="UP000077881"/>
    </source>
</evidence>
<dbReference type="SMART" id="SM00304">
    <property type="entry name" value="HAMP"/>
    <property type="match status" value="1"/>
</dbReference>
<dbReference type="Proteomes" id="UP000053881">
    <property type="component" value="Unassembled WGS sequence"/>
</dbReference>
<keyword evidence="7" id="KW-0812">Transmembrane</keyword>
<dbReference type="GO" id="GO:0005886">
    <property type="term" value="C:plasma membrane"/>
    <property type="evidence" value="ECO:0007669"/>
    <property type="project" value="UniProtKB-SubCell"/>
</dbReference>
<proteinExistence type="inferred from homology"/>
<dbReference type="SMART" id="SM00283">
    <property type="entry name" value="MA"/>
    <property type="match status" value="1"/>
</dbReference>
<name>A0A0Q9XZD8_9BACI</name>
<dbReference type="EMBL" id="LDJR01000060">
    <property type="protein sequence ID" value="OAK67546.1"/>
    <property type="molecule type" value="Genomic_DNA"/>
</dbReference>
<comment type="similarity">
    <text evidence="5">Belongs to the methyl-accepting chemotaxis (MCP) protein family.</text>
</comment>
<evidence type="ECO:0000259" key="9">
    <source>
        <dbReference type="PROSITE" id="PS50885"/>
    </source>
</evidence>
<dbReference type="PROSITE" id="PS50885">
    <property type="entry name" value="HAMP"/>
    <property type="match status" value="1"/>
</dbReference>
<dbReference type="OrthoDB" id="2489132at2"/>
<dbReference type="Gene3D" id="1.10.287.950">
    <property type="entry name" value="Methyl-accepting chemotaxis protein"/>
    <property type="match status" value="1"/>
</dbReference>
<dbReference type="Proteomes" id="UP000077881">
    <property type="component" value="Unassembled WGS sequence"/>
</dbReference>
<protein>
    <submittedName>
        <fullName evidence="10">Chemotaxis protein</fullName>
    </submittedName>
</protein>
<evidence type="ECO:0000256" key="7">
    <source>
        <dbReference type="SAM" id="Phobius"/>
    </source>
</evidence>
<dbReference type="Pfam" id="PF00015">
    <property type="entry name" value="MCPsignal"/>
    <property type="match status" value="1"/>
</dbReference>
<sequence length="429" mass="46885">MTKKQRYRFGLQKKLVVFTTTLAMITFSTSAIFLYFVYPFVDQYMNEHVFTILTLLLGIIWSGILAYLSATIMTKPLHRLKEAASRAGEGDIGTDVAIGKTDDEIRALGLAFNKMLGSLREIVQQIEGNITQTNANVISISHKSKKVTEEAESVAHTISEISSGAESSAAAIQATAESVEDITRLAKLVQDKARRSENISQEMLTELKESQKVVDSLVVGIGQLADRNDQSLKSVKRLEDNASKVEEIIHLVGDIANQTNLLALNASIEAARAGEHGKGFAVVAEEVRKLADESANAVHGITDLLHNIQTEVKHVVKQISEQVTSVDEEVERGKQTNLVIGKMTETIHQSAISVADILQLVDRQMENVQETSGQAEEVAAIAEETSAGAEEVARVATKQAQDMEEIDQLAIALENQASKLKDTVARFYL</sequence>
<feature type="domain" description="HAMP" evidence="9">
    <location>
        <begin position="71"/>
        <end position="124"/>
    </location>
</feature>
<evidence type="ECO:0000313" key="11">
    <source>
        <dbReference type="EMBL" id="OAK67546.1"/>
    </source>
</evidence>
<dbReference type="InterPro" id="IPR003660">
    <property type="entry name" value="HAMP_dom"/>
</dbReference>
<comment type="subcellular location">
    <subcellularLocation>
        <location evidence="1">Cell membrane</location>
    </subcellularLocation>
</comment>
<dbReference type="PANTHER" id="PTHR32089:SF112">
    <property type="entry name" value="LYSOZYME-LIKE PROTEIN-RELATED"/>
    <property type="match status" value="1"/>
</dbReference>
<feature type="transmembrane region" description="Helical" evidence="7">
    <location>
        <begin position="50"/>
        <end position="70"/>
    </location>
</feature>
<dbReference type="STRING" id="217031.ABB05_20710"/>
<dbReference type="GO" id="GO:0007165">
    <property type="term" value="P:signal transduction"/>
    <property type="evidence" value="ECO:0007669"/>
    <property type="project" value="UniProtKB-KW"/>
</dbReference>
<keyword evidence="4 6" id="KW-0807">Transducer</keyword>
<keyword evidence="3 7" id="KW-0472">Membrane</keyword>
<evidence type="ECO:0000256" key="2">
    <source>
        <dbReference type="ARBA" id="ARBA00022475"/>
    </source>
</evidence>
<dbReference type="InterPro" id="IPR004089">
    <property type="entry name" value="MCPsignal_dom"/>
</dbReference>
<feature type="domain" description="Methyl-accepting transducer" evidence="8">
    <location>
        <begin position="143"/>
        <end position="379"/>
    </location>
</feature>
<comment type="caution">
    <text evidence="10">The sequence shown here is derived from an EMBL/GenBank/DDBJ whole genome shotgun (WGS) entry which is preliminary data.</text>
</comment>
<evidence type="ECO:0000313" key="12">
    <source>
        <dbReference type="Proteomes" id="UP000053881"/>
    </source>
</evidence>
<reference evidence="10 12" key="2">
    <citation type="submission" date="2015-06" db="EMBL/GenBank/DDBJ databases">
        <title>Genome sequencing project of Bacillus galactosidilyticus PL133.</title>
        <authorList>
            <person name="Gaiero J."/>
            <person name="Nicol R."/>
            <person name="Habash M."/>
        </authorList>
    </citation>
    <scope>NUCLEOTIDE SEQUENCE [LARGE SCALE GENOMIC DNA]</scope>
    <source>
        <strain evidence="10 12">PL133</strain>
    </source>
</reference>
<evidence type="ECO:0000256" key="4">
    <source>
        <dbReference type="ARBA" id="ARBA00023224"/>
    </source>
</evidence>
<keyword evidence="2" id="KW-1003">Cell membrane</keyword>
<dbReference type="PATRIC" id="fig|217031.4.peg.8273"/>
<evidence type="ECO:0000259" key="8">
    <source>
        <dbReference type="PROSITE" id="PS50111"/>
    </source>
</evidence>
<evidence type="ECO:0000256" key="5">
    <source>
        <dbReference type="ARBA" id="ARBA00029447"/>
    </source>
</evidence>
<accession>A0A0Q9XZD8</accession>
<dbReference type="EMBL" id="LGPB01000142">
    <property type="protein sequence ID" value="KRG08739.1"/>
    <property type="molecule type" value="Genomic_DNA"/>
</dbReference>